<evidence type="ECO:0000256" key="2">
    <source>
        <dbReference type="ARBA" id="ARBA00022475"/>
    </source>
</evidence>
<feature type="transmembrane region" description="Helical" evidence="7">
    <location>
        <begin position="315"/>
        <end position="345"/>
    </location>
</feature>
<evidence type="ECO:0000256" key="4">
    <source>
        <dbReference type="ARBA" id="ARBA00022692"/>
    </source>
</evidence>
<evidence type="ECO:0000256" key="6">
    <source>
        <dbReference type="ARBA" id="ARBA00023136"/>
    </source>
</evidence>
<keyword evidence="2" id="KW-1003">Cell membrane</keyword>
<dbReference type="InterPro" id="IPR004681">
    <property type="entry name" value="TRAP_DctM"/>
</dbReference>
<dbReference type="KEGG" id="pfaa:MM59RIKEN_19210"/>
<evidence type="ECO:0000259" key="8">
    <source>
        <dbReference type="Pfam" id="PF06808"/>
    </source>
</evidence>
<name>A0A810QEM0_9FIRM</name>
<organism evidence="9 10">
    <name type="scientific">Pusillibacter faecalis</name>
    <dbReference type="NCBI Taxonomy" id="2714358"/>
    <lineage>
        <taxon>Bacteria</taxon>
        <taxon>Bacillati</taxon>
        <taxon>Bacillota</taxon>
        <taxon>Clostridia</taxon>
        <taxon>Eubacteriales</taxon>
        <taxon>Oscillospiraceae</taxon>
        <taxon>Pusillibacter</taxon>
    </lineage>
</organism>
<dbReference type="EMBL" id="AP023420">
    <property type="protein sequence ID" value="BCK84602.1"/>
    <property type="molecule type" value="Genomic_DNA"/>
</dbReference>
<feature type="transmembrane region" description="Helical" evidence="7">
    <location>
        <begin position="219"/>
        <end position="236"/>
    </location>
</feature>
<dbReference type="Pfam" id="PF06808">
    <property type="entry name" value="DctM"/>
    <property type="match status" value="1"/>
</dbReference>
<evidence type="ECO:0000256" key="3">
    <source>
        <dbReference type="ARBA" id="ARBA00022519"/>
    </source>
</evidence>
<protein>
    <submittedName>
        <fullName evidence="9">Membrane protein</fullName>
    </submittedName>
</protein>
<feature type="transmembrane region" description="Helical" evidence="7">
    <location>
        <begin position="279"/>
        <end position="309"/>
    </location>
</feature>
<keyword evidence="10" id="KW-1185">Reference proteome</keyword>
<feature type="domain" description="TRAP C4-dicarboxylate transport system permease DctM subunit" evidence="8">
    <location>
        <begin position="8"/>
        <end position="417"/>
    </location>
</feature>
<keyword evidence="5 7" id="KW-1133">Transmembrane helix</keyword>
<keyword evidence="3" id="KW-0997">Cell inner membrane</keyword>
<reference evidence="9" key="1">
    <citation type="submission" date="2020-09" db="EMBL/GenBank/DDBJ databases">
        <title>New species isolated from human feces.</title>
        <authorList>
            <person name="Kitahara M."/>
            <person name="Shigeno Y."/>
            <person name="Shime M."/>
            <person name="Matsumoto Y."/>
            <person name="Nakamura S."/>
            <person name="Motooka D."/>
            <person name="Fukuoka S."/>
            <person name="Nishikawa H."/>
            <person name="Benno Y."/>
        </authorList>
    </citation>
    <scope>NUCLEOTIDE SEQUENCE</scope>
    <source>
        <strain evidence="9">MM59</strain>
    </source>
</reference>
<dbReference type="RefSeq" id="WP_187029221.1">
    <property type="nucleotide sequence ID" value="NZ_AP023420.1"/>
</dbReference>
<feature type="transmembrane region" description="Helical" evidence="7">
    <location>
        <begin position="242"/>
        <end position="258"/>
    </location>
</feature>
<feature type="transmembrane region" description="Helical" evidence="7">
    <location>
        <begin position="397"/>
        <end position="422"/>
    </location>
</feature>
<dbReference type="PANTHER" id="PTHR33362">
    <property type="entry name" value="SIALIC ACID TRAP TRANSPORTER PERMEASE PROTEIN SIAT-RELATED"/>
    <property type="match status" value="1"/>
</dbReference>
<feature type="transmembrane region" description="Helical" evidence="7">
    <location>
        <begin position="170"/>
        <end position="193"/>
    </location>
</feature>
<dbReference type="Proteomes" id="UP000679848">
    <property type="component" value="Chromosome"/>
</dbReference>
<gene>
    <name evidence="9" type="ORF">MM59RIKEN_19210</name>
</gene>
<evidence type="ECO:0000313" key="9">
    <source>
        <dbReference type="EMBL" id="BCK84602.1"/>
    </source>
</evidence>
<feature type="transmembrane region" description="Helical" evidence="7">
    <location>
        <begin position="357"/>
        <end position="377"/>
    </location>
</feature>
<dbReference type="InterPro" id="IPR010656">
    <property type="entry name" value="DctM"/>
</dbReference>
<evidence type="ECO:0000256" key="7">
    <source>
        <dbReference type="SAM" id="Phobius"/>
    </source>
</evidence>
<dbReference type="NCBIfam" id="TIGR00786">
    <property type="entry name" value="dctM"/>
    <property type="match status" value="1"/>
</dbReference>
<dbReference type="GO" id="GO:0022857">
    <property type="term" value="F:transmembrane transporter activity"/>
    <property type="evidence" value="ECO:0007669"/>
    <property type="project" value="TreeGrafter"/>
</dbReference>
<dbReference type="GO" id="GO:0005886">
    <property type="term" value="C:plasma membrane"/>
    <property type="evidence" value="ECO:0007669"/>
    <property type="project" value="UniProtKB-SubCell"/>
</dbReference>
<proteinExistence type="predicted"/>
<dbReference type="PIRSF" id="PIRSF006066">
    <property type="entry name" value="HI0050"/>
    <property type="match status" value="1"/>
</dbReference>
<feature type="transmembrane region" description="Helical" evidence="7">
    <location>
        <begin position="78"/>
        <end position="98"/>
    </location>
</feature>
<accession>A0A810QEM0</accession>
<dbReference type="AlphaFoldDB" id="A0A810QEM0"/>
<comment type="subcellular location">
    <subcellularLocation>
        <location evidence="1">Cell inner membrane</location>
        <topology evidence="1">Multi-pass membrane protein</topology>
    </subcellularLocation>
</comment>
<evidence type="ECO:0000313" key="10">
    <source>
        <dbReference type="Proteomes" id="UP000679848"/>
    </source>
</evidence>
<evidence type="ECO:0000256" key="5">
    <source>
        <dbReference type="ARBA" id="ARBA00022989"/>
    </source>
</evidence>
<keyword evidence="6 7" id="KW-0472">Membrane</keyword>
<feature type="transmembrane region" description="Helical" evidence="7">
    <location>
        <begin position="48"/>
        <end position="66"/>
    </location>
</feature>
<keyword evidence="4 7" id="KW-0812">Transmembrane</keyword>
<sequence length="428" mass="44535">MSIGVILFVCLIVLLLGGIPIAACIGGAAVVAMLAADLPLLNFASKVYASVNSFTLMAIPFFMLAGSLMATGGMSRRLIRLASALVGWITGGLTHVMILASAFFAALSGSAPATCAAIGGMMIPEMEKKGFPPEFSAGVQCVAGTIGPIIPPSIPMVVYAISAGVSVGEIFAGGFIPGIIFAVCLMIVSGWICKKKGFGMESKTEFDAHEVWVAFKDSIWALLVPVIVLGGIYSGVFTPTEAGAVASVYGLFAGFFIYRELSWKDLKKILMDTAANTSLVLLIIGCAGAFTWVLTIQGIATAIGGWFAAVSSGKIIFMALTILLLLFMGCFMECCASVLMVVPILLPVAQSLGIDPVYFGVIVVMTLSLGMATPPVGEDLYIAASIAGIKFEQEVKYVMPLVGAAILAIAICAALPGLVMFLPNLFYG</sequence>
<evidence type="ECO:0000256" key="1">
    <source>
        <dbReference type="ARBA" id="ARBA00004429"/>
    </source>
</evidence>